<dbReference type="Proteomes" id="UP000324897">
    <property type="component" value="Chromosome 3"/>
</dbReference>
<keyword evidence="2" id="KW-0812">Transmembrane</keyword>
<reference evidence="4 5" key="1">
    <citation type="journal article" date="2019" name="Sci. Rep.">
        <title>A high-quality genome of Eragrostis curvula grass provides insights into Poaceae evolution and supports new strategies to enhance forage quality.</title>
        <authorList>
            <person name="Carballo J."/>
            <person name="Santos B.A.C.M."/>
            <person name="Zappacosta D."/>
            <person name="Garbus I."/>
            <person name="Selva J.P."/>
            <person name="Gallo C.A."/>
            <person name="Diaz A."/>
            <person name="Albertini E."/>
            <person name="Caccamo M."/>
            <person name="Echenique V."/>
        </authorList>
    </citation>
    <scope>NUCLEOTIDE SEQUENCE [LARGE SCALE GENOMIC DNA]</scope>
    <source>
        <strain evidence="5">cv. Victoria</strain>
        <tissue evidence="4">Leaf</tissue>
    </source>
</reference>
<dbReference type="AlphaFoldDB" id="A0A5J9TKB0"/>
<dbReference type="OrthoDB" id="694350at2759"/>
<feature type="non-terminal residue" evidence="4">
    <location>
        <position position="1"/>
    </location>
</feature>
<keyword evidence="2" id="KW-0472">Membrane</keyword>
<name>A0A5J9TKB0_9POAL</name>
<proteinExistence type="predicted"/>
<feature type="transmembrane region" description="Helical" evidence="2">
    <location>
        <begin position="87"/>
        <end position="112"/>
    </location>
</feature>
<protein>
    <recommendedName>
        <fullName evidence="3">FAE domain-containing protein</fullName>
    </recommendedName>
</protein>
<keyword evidence="5" id="KW-1185">Reference proteome</keyword>
<evidence type="ECO:0000313" key="5">
    <source>
        <dbReference type="Proteomes" id="UP000324897"/>
    </source>
</evidence>
<dbReference type="SUPFAM" id="SSF53901">
    <property type="entry name" value="Thiolase-like"/>
    <property type="match status" value="1"/>
</dbReference>
<evidence type="ECO:0000256" key="2">
    <source>
        <dbReference type="SAM" id="Phobius"/>
    </source>
</evidence>
<feature type="domain" description="FAE" evidence="3">
    <location>
        <begin position="111"/>
        <end position="231"/>
    </location>
</feature>
<sequence length="242" mass="27339">MDGDIVQSRTARNLARDGVLFLAMIYSVCVIQRNCELQLQQATAVRIATHHFDRLVVIKFLPSVVVITLATILLLKATQLGPIKLVLWLHVVCLCHLPPATVISFFLGTLYIMHRPHSIYLVDYACFRHTSDCRTSRASFIEHVRQMPSIDDKSVQFMTRMLENSGLGDQTYRPLTSHYIPPYQNLSVSREEAEQVIFSSIDDLFAKTCTSPDEIDILVTNCSAFNPTPSFFFLKESNAILG</sequence>
<dbReference type="InterPro" id="IPR012392">
    <property type="entry name" value="3-ktacl-CoA_syn"/>
</dbReference>
<organism evidence="4 5">
    <name type="scientific">Eragrostis curvula</name>
    <name type="common">weeping love grass</name>
    <dbReference type="NCBI Taxonomy" id="38414"/>
    <lineage>
        <taxon>Eukaryota</taxon>
        <taxon>Viridiplantae</taxon>
        <taxon>Streptophyta</taxon>
        <taxon>Embryophyta</taxon>
        <taxon>Tracheophyta</taxon>
        <taxon>Spermatophyta</taxon>
        <taxon>Magnoliopsida</taxon>
        <taxon>Liliopsida</taxon>
        <taxon>Poales</taxon>
        <taxon>Poaceae</taxon>
        <taxon>PACMAD clade</taxon>
        <taxon>Chloridoideae</taxon>
        <taxon>Eragrostideae</taxon>
        <taxon>Eragrostidinae</taxon>
        <taxon>Eragrostis</taxon>
    </lineage>
</organism>
<keyword evidence="2" id="KW-1133">Transmembrane helix</keyword>
<dbReference type="InterPro" id="IPR016039">
    <property type="entry name" value="Thiolase-like"/>
</dbReference>
<comment type="caution">
    <text evidence="4">The sequence shown here is derived from an EMBL/GenBank/DDBJ whole genome shotgun (WGS) entry which is preliminary data.</text>
</comment>
<dbReference type="Pfam" id="PF08392">
    <property type="entry name" value="FAE1_CUT1_RppA"/>
    <property type="match status" value="1"/>
</dbReference>
<dbReference type="GO" id="GO:0006633">
    <property type="term" value="P:fatty acid biosynthetic process"/>
    <property type="evidence" value="ECO:0007669"/>
    <property type="project" value="InterPro"/>
</dbReference>
<feature type="transmembrane region" description="Helical" evidence="2">
    <location>
        <begin position="56"/>
        <end position="75"/>
    </location>
</feature>
<evidence type="ECO:0000313" key="4">
    <source>
        <dbReference type="EMBL" id="TVU11732.1"/>
    </source>
</evidence>
<evidence type="ECO:0000256" key="1">
    <source>
        <dbReference type="ARBA" id="ARBA00023315"/>
    </source>
</evidence>
<keyword evidence="1" id="KW-0012">Acyltransferase</keyword>
<dbReference type="InterPro" id="IPR013601">
    <property type="entry name" value="FAE1_typ3_polyketide_synth"/>
</dbReference>
<dbReference type="GO" id="GO:0016747">
    <property type="term" value="F:acyltransferase activity, transferring groups other than amino-acyl groups"/>
    <property type="evidence" value="ECO:0007669"/>
    <property type="project" value="InterPro"/>
</dbReference>
<dbReference type="Gramene" id="TVU11732">
    <property type="protein sequence ID" value="TVU11732"/>
    <property type="gene ID" value="EJB05_45334"/>
</dbReference>
<accession>A0A5J9TKB0</accession>
<keyword evidence="1" id="KW-0808">Transferase</keyword>
<gene>
    <name evidence="4" type="ORF">EJB05_45334</name>
</gene>
<dbReference type="PANTHER" id="PTHR31561">
    <property type="entry name" value="3-KETOACYL-COA SYNTHASE"/>
    <property type="match status" value="1"/>
</dbReference>
<dbReference type="GO" id="GO:0016020">
    <property type="term" value="C:membrane"/>
    <property type="evidence" value="ECO:0007669"/>
    <property type="project" value="InterPro"/>
</dbReference>
<dbReference type="EMBL" id="RWGY01000039">
    <property type="protein sequence ID" value="TVU11732.1"/>
    <property type="molecule type" value="Genomic_DNA"/>
</dbReference>
<evidence type="ECO:0000259" key="3">
    <source>
        <dbReference type="Pfam" id="PF08392"/>
    </source>
</evidence>